<organism evidence="3 4">
    <name type="scientific">Streptomyces catenulae</name>
    <dbReference type="NCBI Taxonomy" id="66875"/>
    <lineage>
        <taxon>Bacteria</taxon>
        <taxon>Bacillati</taxon>
        <taxon>Actinomycetota</taxon>
        <taxon>Actinomycetes</taxon>
        <taxon>Kitasatosporales</taxon>
        <taxon>Streptomycetaceae</taxon>
        <taxon>Streptomyces</taxon>
    </lineage>
</organism>
<dbReference type="InterPro" id="IPR016084">
    <property type="entry name" value="Haem_Oase-like_multi-hlx"/>
</dbReference>
<keyword evidence="4" id="KW-1185">Reference proteome</keyword>
<comment type="caution">
    <text evidence="3">The sequence shown here is derived from an EMBL/GenBank/DDBJ whole genome shotgun (WGS) entry which is preliminary data.</text>
</comment>
<dbReference type="EMBL" id="JBEZVI010000009">
    <property type="protein sequence ID" value="MEU3711146.1"/>
    <property type="molecule type" value="Genomic_DNA"/>
</dbReference>
<gene>
    <name evidence="3" type="ORF">AB0E61_13735</name>
</gene>
<evidence type="ECO:0000313" key="3">
    <source>
        <dbReference type="EMBL" id="MEU3711146.1"/>
    </source>
</evidence>
<dbReference type="PANTHER" id="PTHR43198">
    <property type="entry name" value="BIFUNCTIONAL TH2 PROTEIN"/>
    <property type="match status" value="1"/>
</dbReference>
<accession>A0ABV2YZH6</accession>
<dbReference type="RefSeq" id="WP_030281220.1">
    <property type="nucleotide sequence ID" value="NZ_JBEZVI010000009.1"/>
</dbReference>
<dbReference type="PANTHER" id="PTHR43198:SF2">
    <property type="entry name" value="SI:CH1073-67J19.1-RELATED"/>
    <property type="match status" value="1"/>
</dbReference>
<evidence type="ECO:0000313" key="4">
    <source>
        <dbReference type="Proteomes" id="UP001550853"/>
    </source>
</evidence>
<dbReference type="Proteomes" id="UP001550853">
    <property type="component" value="Unassembled WGS sequence"/>
</dbReference>
<reference evidence="3 4" key="1">
    <citation type="submission" date="2024-06" db="EMBL/GenBank/DDBJ databases">
        <title>The Natural Products Discovery Center: Release of the First 8490 Sequenced Strains for Exploring Actinobacteria Biosynthetic Diversity.</title>
        <authorList>
            <person name="Kalkreuter E."/>
            <person name="Kautsar S.A."/>
            <person name="Yang D."/>
            <person name="Bader C.D."/>
            <person name="Teijaro C.N."/>
            <person name="Fluegel L."/>
            <person name="Davis C.M."/>
            <person name="Simpson J.R."/>
            <person name="Lauterbach L."/>
            <person name="Steele A.D."/>
            <person name="Gui C."/>
            <person name="Meng S."/>
            <person name="Li G."/>
            <person name="Viehrig K."/>
            <person name="Ye F."/>
            <person name="Su P."/>
            <person name="Kiefer A.F."/>
            <person name="Nichols A."/>
            <person name="Cepeda A.J."/>
            <person name="Yan W."/>
            <person name="Fan B."/>
            <person name="Jiang Y."/>
            <person name="Adhikari A."/>
            <person name="Zheng C.-J."/>
            <person name="Schuster L."/>
            <person name="Cowan T.M."/>
            <person name="Smanski M.J."/>
            <person name="Chevrette M.G."/>
            <person name="De Carvalho L.P.S."/>
            <person name="Shen B."/>
        </authorList>
    </citation>
    <scope>NUCLEOTIDE SEQUENCE [LARGE SCALE GENOMIC DNA]</scope>
    <source>
        <strain evidence="3 4">NPDC033039</strain>
    </source>
</reference>
<dbReference type="Pfam" id="PF03070">
    <property type="entry name" value="TENA_THI-4"/>
    <property type="match status" value="1"/>
</dbReference>
<evidence type="ECO:0000259" key="2">
    <source>
        <dbReference type="Pfam" id="PF03070"/>
    </source>
</evidence>
<dbReference type="Gene3D" id="1.20.910.10">
    <property type="entry name" value="Heme oxygenase-like"/>
    <property type="match status" value="1"/>
</dbReference>
<comment type="pathway">
    <text evidence="1">Cofactor biosynthesis; thiamine diphosphate biosynthesis.</text>
</comment>
<sequence length="249" mass="27053">MSATDIDAQDATPFTDRCREATAAGWRAYEDHPWLTDLEHGRMTVERFLAFQVDDAPFIPYIHRTLALGLTKSPSGSAWSRTTANLLSEYFVTAETDFKRSLVESLGQHTVRFDAGALTPAREAYANHMLTTGLAGDIGEIAAALYPCAMFTRVVGQRFQGVDIQGPAAFRDWAGYYANKAGSAMAEAHAAQMNACATTPERREKMLFAYARSLQHQIRVFDAAYHGHPGWPASGWAAADATLTGGGAA</sequence>
<dbReference type="InterPro" id="IPR004305">
    <property type="entry name" value="Thiaminase-2/PQQC"/>
</dbReference>
<name>A0ABV2YZH6_9ACTN</name>
<evidence type="ECO:0000256" key="1">
    <source>
        <dbReference type="ARBA" id="ARBA00004948"/>
    </source>
</evidence>
<proteinExistence type="predicted"/>
<dbReference type="InterPro" id="IPR050967">
    <property type="entry name" value="Thiamine_Salvage_TenA"/>
</dbReference>
<feature type="domain" description="Thiaminase-2/PQQC" evidence="2">
    <location>
        <begin position="26"/>
        <end position="225"/>
    </location>
</feature>
<protein>
    <recommendedName>
        <fullName evidence="2">Thiaminase-2/PQQC domain-containing protein</fullName>
    </recommendedName>
</protein>
<dbReference type="SUPFAM" id="SSF48613">
    <property type="entry name" value="Heme oxygenase-like"/>
    <property type="match status" value="1"/>
</dbReference>